<accession>A0ABM3RWC0</accession>
<keyword evidence="1" id="KW-0521">NADP</keyword>
<evidence type="ECO:0000256" key="1">
    <source>
        <dbReference type="ARBA" id="ARBA00022857"/>
    </source>
</evidence>
<proteinExistence type="predicted"/>
<evidence type="ECO:0000259" key="3">
    <source>
        <dbReference type="Pfam" id="PF01370"/>
    </source>
</evidence>
<dbReference type="InterPro" id="IPR036291">
    <property type="entry name" value="NAD(P)-bd_dom_sf"/>
</dbReference>
<feature type="domain" description="NAD-dependent epimerase/dehydratase" evidence="3">
    <location>
        <begin position="11"/>
        <end position="252"/>
    </location>
</feature>
<dbReference type="RefSeq" id="XP_056699925.1">
    <property type="nucleotide sequence ID" value="XM_056843947.1"/>
</dbReference>
<reference evidence="5" key="2">
    <citation type="submission" date="2025-08" db="UniProtKB">
        <authorList>
            <consortium name="RefSeq"/>
        </authorList>
    </citation>
    <scope>IDENTIFICATION</scope>
    <source>
        <tissue evidence="5">Leaf</tissue>
    </source>
</reference>
<dbReference type="Proteomes" id="UP000813463">
    <property type="component" value="Chromosome 4"/>
</dbReference>
<name>A0ABM3RWC0_SPIOL</name>
<evidence type="ECO:0000313" key="4">
    <source>
        <dbReference type="Proteomes" id="UP000813463"/>
    </source>
</evidence>
<organism evidence="4 5">
    <name type="scientific">Spinacia oleracea</name>
    <name type="common">Spinach</name>
    <dbReference type="NCBI Taxonomy" id="3562"/>
    <lineage>
        <taxon>Eukaryota</taxon>
        <taxon>Viridiplantae</taxon>
        <taxon>Streptophyta</taxon>
        <taxon>Embryophyta</taxon>
        <taxon>Tracheophyta</taxon>
        <taxon>Spermatophyta</taxon>
        <taxon>Magnoliopsida</taxon>
        <taxon>eudicotyledons</taxon>
        <taxon>Gunneridae</taxon>
        <taxon>Pentapetalae</taxon>
        <taxon>Caryophyllales</taxon>
        <taxon>Chenopodiaceae</taxon>
        <taxon>Chenopodioideae</taxon>
        <taxon>Anserineae</taxon>
        <taxon>Spinacia</taxon>
    </lineage>
</organism>
<dbReference type="Gene3D" id="3.40.50.720">
    <property type="entry name" value="NAD(P)-binding Rossmann-like Domain"/>
    <property type="match status" value="2"/>
</dbReference>
<dbReference type="SUPFAM" id="SSF51735">
    <property type="entry name" value="NAD(P)-binding Rossmann-fold domains"/>
    <property type="match status" value="2"/>
</dbReference>
<gene>
    <name evidence="5" type="primary">LOC110801289</name>
</gene>
<dbReference type="PANTHER" id="PTHR10366">
    <property type="entry name" value="NAD DEPENDENT EPIMERASE/DEHYDRATASE"/>
    <property type="match status" value="1"/>
</dbReference>
<dbReference type="InterPro" id="IPR050425">
    <property type="entry name" value="NAD(P)_dehydrat-like"/>
</dbReference>
<dbReference type="PANTHER" id="PTHR10366:SF852">
    <property type="entry name" value="CINNAMOYL-COA REDUCTASE CAD2"/>
    <property type="match status" value="1"/>
</dbReference>
<protein>
    <submittedName>
        <fullName evidence="5">Phenylacetaldehyde reductase isoform X1</fullName>
    </submittedName>
</protein>
<evidence type="ECO:0000256" key="2">
    <source>
        <dbReference type="ARBA" id="ARBA00023002"/>
    </source>
</evidence>
<dbReference type="InterPro" id="IPR001509">
    <property type="entry name" value="Epimerase_deHydtase"/>
</dbReference>
<evidence type="ECO:0000313" key="5">
    <source>
        <dbReference type="RefSeq" id="XP_056699925.1"/>
    </source>
</evidence>
<keyword evidence="2" id="KW-0560">Oxidoreductase</keyword>
<keyword evidence="4" id="KW-1185">Reference proteome</keyword>
<dbReference type="GeneID" id="110801289"/>
<sequence length="592" mass="65215">MMNISGKEKVVCVTGASGYIASWLVKLLLQQGYTVHATVRDLNDPEKVEHLKRLEGAKERLHLFKADLLEEGSFDSAISGCHGVFHTASPVNFDVKDPQVEVIDPAVKGTLNVLNACKRADTVRRVVLTSSMAAVLFTGITLAPDVLVDETWFSKPEFCNYYPNMMWYLTSKTLAEEAAWKFAKEHGLDLVSMNPGMVIGPMLPLKLNETVSLIFTLINGEQTYPNVALPWVHIQNVAEAHIRAFELPSANGSSSEFRTQNPERKMSGHGMIVCVTGASGYIASWLVKLLLHHGYTVHATVRDPNGQTEIEHLLGLEGAKERLHLFKADLMDEGSFDSAISGCHGVFHTASPVIFTVKDPQADVLDPAIKGTLNVLTSCKKFPSVRRVVLTSSMAAVLYNGKPRAPEVVVDESWFSDPELCTESPMMWYTRSKILAEDAAWKFVKENGIDMITINPGMVIGPMLQPRLNTSVAPILNLINGSETYPNATFGWVHVKDVATAHILAFEVPAASGRYILVENVVPCFEIVGILQELYPSLKLPDKCADDKPLAPTYQVSKEKTKSLGINYIPFKVSLKETVENLKEKGFVSFEG</sequence>
<feature type="domain" description="NAD-dependent epimerase/dehydratase" evidence="3">
    <location>
        <begin position="273"/>
        <end position="512"/>
    </location>
</feature>
<dbReference type="CDD" id="cd08958">
    <property type="entry name" value="FR_SDR_e"/>
    <property type="match status" value="2"/>
</dbReference>
<reference evidence="4" key="1">
    <citation type="journal article" date="2021" name="Nat. Commun.">
        <title>Genomic analyses provide insights into spinach domestication and the genetic basis of agronomic traits.</title>
        <authorList>
            <person name="Cai X."/>
            <person name="Sun X."/>
            <person name="Xu C."/>
            <person name="Sun H."/>
            <person name="Wang X."/>
            <person name="Ge C."/>
            <person name="Zhang Z."/>
            <person name="Wang Q."/>
            <person name="Fei Z."/>
            <person name="Jiao C."/>
            <person name="Wang Q."/>
        </authorList>
    </citation>
    <scope>NUCLEOTIDE SEQUENCE [LARGE SCALE GENOMIC DNA]</scope>
    <source>
        <strain evidence="4">cv. Varoflay</strain>
    </source>
</reference>
<dbReference type="Pfam" id="PF01370">
    <property type="entry name" value="Epimerase"/>
    <property type="match status" value="2"/>
</dbReference>